<gene>
    <name evidence="2" type="ORF">METZ01_LOCUS361297</name>
</gene>
<feature type="transmembrane region" description="Helical" evidence="1">
    <location>
        <begin position="52"/>
        <end position="73"/>
    </location>
</feature>
<sequence>MFPLNSQQGVSYRSGYVRLSRTIVQALKKSTVASGTPTADRSEVMIEMSHRVLVFVAVATAVLAVVVLGPASASSQSAVPRTA</sequence>
<evidence type="ECO:0000313" key="2">
    <source>
        <dbReference type="EMBL" id="SVD08443.1"/>
    </source>
</evidence>
<keyword evidence="1" id="KW-1133">Transmembrane helix</keyword>
<accession>A0A382SF26</accession>
<organism evidence="2">
    <name type="scientific">marine metagenome</name>
    <dbReference type="NCBI Taxonomy" id="408172"/>
    <lineage>
        <taxon>unclassified sequences</taxon>
        <taxon>metagenomes</taxon>
        <taxon>ecological metagenomes</taxon>
    </lineage>
</organism>
<reference evidence="2" key="1">
    <citation type="submission" date="2018-05" db="EMBL/GenBank/DDBJ databases">
        <authorList>
            <person name="Lanie J.A."/>
            <person name="Ng W.-L."/>
            <person name="Kazmierczak K.M."/>
            <person name="Andrzejewski T.M."/>
            <person name="Davidsen T.M."/>
            <person name="Wayne K.J."/>
            <person name="Tettelin H."/>
            <person name="Glass J.I."/>
            <person name="Rusch D."/>
            <person name="Podicherti R."/>
            <person name="Tsui H.-C.T."/>
            <person name="Winkler M.E."/>
        </authorList>
    </citation>
    <scope>NUCLEOTIDE SEQUENCE</scope>
</reference>
<keyword evidence="1" id="KW-0812">Transmembrane</keyword>
<evidence type="ECO:0000256" key="1">
    <source>
        <dbReference type="SAM" id="Phobius"/>
    </source>
</evidence>
<dbReference type="EMBL" id="UINC01128589">
    <property type="protein sequence ID" value="SVD08443.1"/>
    <property type="molecule type" value="Genomic_DNA"/>
</dbReference>
<name>A0A382SF26_9ZZZZ</name>
<protein>
    <submittedName>
        <fullName evidence="2">Uncharacterized protein</fullName>
    </submittedName>
</protein>
<dbReference type="AlphaFoldDB" id="A0A382SF26"/>
<keyword evidence="1" id="KW-0472">Membrane</keyword>
<proteinExistence type="predicted"/>
<feature type="non-terminal residue" evidence="2">
    <location>
        <position position="83"/>
    </location>
</feature>